<comment type="subcellular location">
    <subcellularLocation>
        <location evidence="1">Membrane</location>
        <topology evidence="1">Multi-pass membrane protein</topology>
    </subcellularLocation>
</comment>
<evidence type="ECO:0008006" key="9">
    <source>
        <dbReference type="Google" id="ProtNLM"/>
    </source>
</evidence>
<dbReference type="Proteomes" id="UP000494165">
    <property type="component" value="Unassembled WGS sequence"/>
</dbReference>
<feature type="transmembrane region" description="Helical" evidence="6">
    <location>
        <begin position="89"/>
        <end position="110"/>
    </location>
</feature>
<evidence type="ECO:0000313" key="8">
    <source>
        <dbReference type="Proteomes" id="UP000494165"/>
    </source>
</evidence>
<keyword evidence="4 6" id="KW-1133">Transmembrane helix</keyword>
<dbReference type="Pfam" id="PF10190">
    <property type="entry name" value="Tmemb_170"/>
    <property type="match status" value="1"/>
</dbReference>
<dbReference type="AlphaFoldDB" id="A0A8S1D3K3"/>
<dbReference type="InterPro" id="IPR019334">
    <property type="entry name" value="TMEM170A/B/YPR153W-like"/>
</dbReference>
<accession>A0A8S1D3K3</accession>
<evidence type="ECO:0000256" key="4">
    <source>
        <dbReference type="ARBA" id="ARBA00022989"/>
    </source>
</evidence>
<dbReference type="PANTHER" id="PTHR22779:SF6">
    <property type="entry name" value="SD17342P"/>
    <property type="match status" value="1"/>
</dbReference>
<feature type="transmembrane region" description="Helical" evidence="6">
    <location>
        <begin position="18"/>
        <end position="41"/>
    </location>
</feature>
<evidence type="ECO:0000256" key="3">
    <source>
        <dbReference type="ARBA" id="ARBA00022692"/>
    </source>
</evidence>
<protein>
    <recommendedName>
        <fullName evidence="9">Transmembrane protein 170A</fullName>
    </recommendedName>
</protein>
<organism evidence="7 8">
    <name type="scientific">Cloeon dipterum</name>
    <dbReference type="NCBI Taxonomy" id="197152"/>
    <lineage>
        <taxon>Eukaryota</taxon>
        <taxon>Metazoa</taxon>
        <taxon>Ecdysozoa</taxon>
        <taxon>Arthropoda</taxon>
        <taxon>Hexapoda</taxon>
        <taxon>Insecta</taxon>
        <taxon>Pterygota</taxon>
        <taxon>Palaeoptera</taxon>
        <taxon>Ephemeroptera</taxon>
        <taxon>Pisciforma</taxon>
        <taxon>Baetidae</taxon>
        <taxon>Cloeon</taxon>
    </lineage>
</organism>
<reference evidence="7 8" key="1">
    <citation type="submission" date="2020-04" db="EMBL/GenBank/DDBJ databases">
        <authorList>
            <person name="Alioto T."/>
            <person name="Alioto T."/>
            <person name="Gomez Garrido J."/>
        </authorList>
    </citation>
    <scope>NUCLEOTIDE SEQUENCE [LARGE SCALE GENOMIC DNA]</scope>
</reference>
<proteinExistence type="inferred from homology"/>
<feature type="transmembrane region" description="Helical" evidence="6">
    <location>
        <begin position="53"/>
        <end position="77"/>
    </location>
</feature>
<dbReference type="PANTHER" id="PTHR22779">
    <property type="entry name" value="SD17342P"/>
    <property type="match status" value="1"/>
</dbReference>
<evidence type="ECO:0000313" key="7">
    <source>
        <dbReference type="EMBL" id="CAB3374701.1"/>
    </source>
</evidence>
<dbReference type="GO" id="GO:0016020">
    <property type="term" value="C:membrane"/>
    <property type="evidence" value="ECO:0007669"/>
    <property type="project" value="UniProtKB-SubCell"/>
</dbReference>
<evidence type="ECO:0000256" key="1">
    <source>
        <dbReference type="ARBA" id="ARBA00004141"/>
    </source>
</evidence>
<dbReference type="OrthoDB" id="13807at2759"/>
<evidence type="ECO:0000256" key="2">
    <source>
        <dbReference type="ARBA" id="ARBA00006325"/>
    </source>
</evidence>
<comment type="similarity">
    <text evidence="2">Belongs to the TMEM170 family.</text>
</comment>
<name>A0A8S1D3K3_9INSE</name>
<evidence type="ECO:0000256" key="5">
    <source>
        <dbReference type="ARBA" id="ARBA00023136"/>
    </source>
</evidence>
<sequence>MKPLHDTLYTFGEMWYQIFLWALLSSVVIHIAAAAISFAILRRHRIGKFFPLLLLLMGISSPVTTGAVNSAVISFVYCAANITMLEWHALVWGVGQTALAAGIGVTRILATL</sequence>
<keyword evidence="5 6" id="KW-0472">Membrane</keyword>
<gene>
    <name evidence="7" type="ORF">CLODIP_2_CD02418</name>
</gene>
<comment type="caution">
    <text evidence="7">The sequence shown here is derived from an EMBL/GenBank/DDBJ whole genome shotgun (WGS) entry which is preliminary data.</text>
</comment>
<keyword evidence="8" id="KW-1185">Reference proteome</keyword>
<evidence type="ECO:0000256" key="6">
    <source>
        <dbReference type="SAM" id="Phobius"/>
    </source>
</evidence>
<dbReference type="EMBL" id="CADEPI010000102">
    <property type="protein sequence ID" value="CAB3374701.1"/>
    <property type="molecule type" value="Genomic_DNA"/>
</dbReference>
<keyword evidence="3 6" id="KW-0812">Transmembrane</keyword>